<dbReference type="SMART" id="SM01163">
    <property type="entry name" value="DUF1785"/>
    <property type="match status" value="1"/>
</dbReference>
<dbReference type="Gene3D" id="3.40.50.2300">
    <property type="match status" value="1"/>
</dbReference>
<dbReference type="EMBL" id="JARJCM010000231">
    <property type="protein sequence ID" value="KAJ7021433.1"/>
    <property type="molecule type" value="Genomic_DNA"/>
</dbReference>
<feature type="compositionally biased region" description="Basic and acidic residues" evidence="1">
    <location>
        <begin position="13"/>
        <end position="23"/>
    </location>
</feature>
<feature type="domain" description="Piwi" evidence="3">
    <location>
        <begin position="644"/>
        <end position="958"/>
    </location>
</feature>
<dbReference type="SUPFAM" id="SSF101690">
    <property type="entry name" value="PAZ domain"/>
    <property type="match status" value="1"/>
</dbReference>
<dbReference type="Pfam" id="PF02171">
    <property type="entry name" value="Piwi"/>
    <property type="match status" value="1"/>
</dbReference>
<dbReference type="PROSITE" id="PS50821">
    <property type="entry name" value="PAZ"/>
    <property type="match status" value="1"/>
</dbReference>
<dbReference type="Gene3D" id="3.30.420.10">
    <property type="entry name" value="Ribonuclease H-like superfamily/Ribonuclease H"/>
    <property type="match status" value="1"/>
</dbReference>
<dbReference type="Pfam" id="PF02170">
    <property type="entry name" value="PAZ"/>
    <property type="match status" value="1"/>
</dbReference>
<evidence type="ECO:0000256" key="1">
    <source>
        <dbReference type="SAM" id="MobiDB-lite"/>
    </source>
</evidence>
<dbReference type="CDD" id="cd02846">
    <property type="entry name" value="PAZ_argonaute_like"/>
    <property type="match status" value="1"/>
</dbReference>
<comment type="caution">
    <text evidence="4">The sequence shown here is derived from an EMBL/GenBank/DDBJ whole genome shotgun (WGS) entry which is preliminary data.</text>
</comment>
<dbReference type="InterPro" id="IPR003165">
    <property type="entry name" value="Piwi"/>
</dbReference>
<dbReference type="InterPro" id="IPR032474">
    <property type="entry name" value="Argonaute_N"/>
</dbReference>
<dbReference type="Pfam" id="PF08699">
    <property type="entry name" value="ArgoL1"/>
    <property type="match status" value="1"/>
</dbReference>
<dbReference type="CDD" id="cd04657">
    <property type="entry name" value="Piwi_ago-like"/>
    <property type="match status" value="1"/>
</dbReference>
<evidence type="ECO:0000259" key="3">
    <source>
        <dbReference type="PROSITE" id="PS50822"/>
    </source>
</evidence>
<dbReference type="InterPro" id="IPR045246">
    <property type="entry name" value="Piwi_ago-like"/>
</dbReference>
<protein>
    <submittedName>
        <fullName evidence="4">Argonaute-like protein</fullName>
    </submittedName>
</protein>
<evidence type="ECO:0000313" key="4">
    <source>
        <dbReference type="EMBL" id="KAJ7021433.1"/>
    </source>
</evidence>
<evidence type="ECO:0000259" key="2">
    <source>
        <dbReference type="PROSITE" id="PS50821"/>
    </source>
</evidence>
<keyword evidence="5" id="KW-1185">Reference proteome</keyword>
<dbReference type="PROSITE" id="PS50822">
    <property type="entry name" value="PIWI"/>
    <property type="match status" value="1"/>
</dbReference>
<dbReference type="Pfam" id="PF16486">
    <property type="entry name" value="ArgoN"/>
    <property type="match status" value="1"/>
</dbReference>
<dbReference type="InterPro" id="IPR012337">
    <property type="entry name" value="RNaseH-like_sf"/>
</dbReference>
<accession>A0AAD6S5C8</accession>
<dbReference type="InterPro" id="IPR014811">
    <property type="entry name" value="ArgoL1"/>
</dbReference>
<feature type="compositionally biased region" description="Gly residues" evidence="1">
    <location>
        <begin position="67"/>
        <end position="101"/>
    </location>
</feature>
<proteinExistence type="predicted"/>
<name>A0AAD6S5C8_9AGAR</name>
<dbReference type="InterPro" id="IPR036085">
    <property type="entry name" value="PAZ_dom_sf"/>
</dbReference>
<dbReference type="SMART" id="SM00950">
    <property type="entry name" value="Piwi"/>
    <property type="match status" value="1"/>
</dbReference>
<dbReference type="AlphaFoldDB" id="A0AAD6S5C8"/>
<dbReference type="GO" id="GO:0003723">
    <property type="term" value="F:RNA binding"/>
    <property type="evidence" value="ECO:0007669"/>
    <property type="project" value="InterPro"/>
</dbReference>
<feature type="domain" description="PAZ" evidence="2">
    <location>
        <begin position="348"/>
        <end position="457"/>
    </location>
</feature>
<dbReference type="PANTHER" id="PTHR22891">
    <property type="entry name" value="EUKARYOTIC TRANSLATION INITIATION FACTOR 2C"/>
    <property type="match status" value="1"/>
</dbReference>
<feature type="compositionally biased region" description="Gly residues" evidence="1">
    <location>
        <begin position="24"/>
        <end position="34"/>
    </location>
</feature>
<dbReference type="SUPFAM" id="SSF53098">
    <property type="entry name" value="Ribonuclease H-like"/>
    <property type="match status" value="1"/>
</dbReference>
<reference evidence="4" key="1">
    <citation type="submission" date="2023-03" db="EMBL/GenBank/DDBJ databases">
        <title>Massive genome expansion in bonnet fungi (Mycena s.s.) driven by repeated elements and novel gene families across ecological guilds.</title>
        <authorList>
            <consortium name="Lawrence Berkeley National Laboratory"/>
            <person name="Harder C.B."/>
            <person name="Miyauchi S."/>
            <person name="Viragh M."/>
            <person name="Kuo A."/>
            <person name="Thoen E."/>
            <person name="Andreopoulos B."/>
            <person name="Lu D."/>
            <person name="Skrede I."/>
            <person name="Drula E."/>
            <person name="Henrissat B."/>
            <person name="Morin E."/>
            <person name="Kohler A."/>
            <person name="Barry K."/>
            <person name="LaButti K."/>
            <person name="Morin E."/>
            <person name="Salamov A."/>
            <person name="Lipzen A."/>
            <person name="Mereny Z."/>
            <person name="Hegedus B."/>
            <person name="Baldrian P."/>
            <person name="Stursova M."/>
            <person name="Weitz H."/>
            <person name="Taylor A."/>
            <person name="Grigoriev I.V."/>
            <person name="Nagy L.G."/>
            <person name="Martin F."/>
            <person name="Kauserud H."/>
        </authorList>
    </citation>
    <scope>NUCLEOTIDE SEQUENCE</scope>
    <source>
        <strain evidence="4">CBHHK200</strain>
    </source>
</reference>
<organism evidence="4 5">
    <name type="scientific">Mycena alexandri</name>
    <dbReference type="NCBI Taxonomy" id="1745969"/>
    <lineage>
        <taxon>Eukaryota</taxon>
        <taxon>Fungi</taxon>
        <taxon>Dikarya</taxon>
        <taxon>Basidiomycota</taxon>
        <taxon>Agaricomycotina</taxon>
        <taxon>Agaricomycetes</taxon>
        <taxon>Agaricomycetidae</taxon>
        <taxon>Agaricales</taxon>
        <taxon>Marasmiineae</taxon>
        <taxon>Mycenaceae</taxon>
        <taxon>Mycena</taxon>
    </lineage>
</organism>
<dbReference type="Proteomes" id="UP001218188">
    <property type="component" value="Unassembled WGS sequence"/>
</dbReference>
<feature type="region of interest" description="Disordered" evidence="1">
    <location>
        <begin position="1"/>
        <end position="118"/>
    </location>
</feature>
<dbReference type="InterPro" id="IPR036397">
    <property type="entry name" value="RNaseH_sf"/>
</dbReference>
<gene>
    <name evidence="4" type="ORF">C8F04DRAFT_266973</name>
</gene>
<dbReference type="Pfam" id="PF16488">
    <property type="entry name" value="ArgoL2"/>
    <property type="match status" value="1"/>
</dbReference>
<sequence>MSQFRGQPGRGGASDRGRGRGGERGQGPRGGGPPRGGPPTSSQGPRGGPPSGPVTRGGGPPFPPRGRGQGDFSGGPPRGAFRGGGGPPRGGGGPPRGGQGGSVIFADGSPANIPPRLSDASHDQLIKSFSSLKPDPDRPLRPGYGTRGRAITLRANFFPIRLPAGPIFDYTVEITPTTNINRLKSRIFTLLEQSDVCRPLLGHIAHDRSARLVSAKKLPQPLNIAVPFYEEGETGPRAGATVYTVAIKLDKELDIESLTKHMNGEVGSRNYNTLPLISALNLALQQHSARTGVRVGKNRYFFPSSSESFRLSPGIVAFQGFYTSVRVTYKQLMVNVNNCMTAFIEPGNLADALLAFSQNSRGAMPTLPKAIAKSIKVTTHHLGFKMRKPIKTIATTSARNTFFDWEESGSKSRISVENYFLKKYKMKLAHPADLPVVDIGSAKKTNYVPAELCEIEAGQAYRGKLSDFETAQMIRFACNPPRFNAEAITNEGFPALGLSPVQSPLDGFNLAVDPQMAVVPGRELTPPRLSYSQGTPNVRNGSWNILDVKFHRGAVVRDGWWVLVVRDGKEILQGNTDPNLKTLVTQFRIKLQRSGMQISDSLPTLLATPPLQNLQDASREGALREIRKVITQKLQELGNRKPSFILVLLSHRDNFIYPGIKRLGDVDLGIHTIHMQLNKALGDAKKQDQYLSNVALKCNSKLGGMNHLLEPNAMKWLTKQKTMMVGIDVSHPSPTSREGAPSIAAVVASVDDNFVQFPASLRIQRPDPNRESKEMLSELRDMIIERLLLYENKNKVLPQRIIVFRDGVSEGQFDIVVREEKAQILEAFVKLSAQRPKPYRPLVSIIICGKRHHARFYPTSSNLADRNGNTQPGTVVDKGVTAVFDFDFYLQAHAGLQGTVRPTHYTVVYDEIRLGADELQQGSNDFSYLYARATKAVSLIPAAYYADLACERGRYYLNEFMVDDRASSSGRGSVDRETEKAHVFNAARTAWGEGIHRDIRESMFYI</sequence>
<evidence type="ECO:0000313" key="5">
    <source>
        <dbReference type="Proteomes" id="UP001218188"/>
    </source>
</evidence>
<dbReference type="Gene3D" id="2.170.260.10">
    <property type="entry name" value="paz domain"/>
    <property type="match status" value="1"/>
</dbReference>
<dbReference type="InterPro" id="IPR032472">
    <property type="entry name" value="ArgoL2"/>
</dbReference>
<dbReference type="InterPro" id="IPR003100">
    <property type="entry name" value="PAZ_dom"/>
</dbReference>